<keyword evidence="3" id="KW-0131">Cell cycle</keyword>
<proteinExistence type="predicted"/>
<organism evidence="3 4">
    <name type="scientific">Aurantimonas marianensis</name>
    <dbReference type="NCBI Taxonomy" id="2920428"/>
    <lineage>
        <taxon>Bacteria</taxon>
        <taxon>Pseudomonadati</taxon>
        <taxon>Pseudomonadota</taxon>
        <taxon>Alphaproteobacteria</taxon>
        <taxon>Hyphomicrobiales</taxon>
        <taxon>Aurantimonadaceae</taxon>
        <taxon>Aurantimonas</taxon>
    </lineage>
</organism>
<evidence type="ECO:0000256" key="1">
    <source>
        <dbReference type="ARBA" id="ARBA00022741"/>
    </source>
</evidence>
<evidence type="ECO:0000313" key="3">
    <source>
        <dbReference type="EMBL" id="MCP3056746.1"/>
    </source>
</evidence>
<sequence length="393" mass="42968">MPSTATRDDRKAQGPVRSALEHLIAIEEIEADPGQRALADRLDHIDQRLSAATVASKKSALGWLFGKKRAADPIRGVYIHGDVGRGKTMLMDMFFRRSSVSAKRRVHFHSFMGDVHERIGAHRKAVKAGTASGDDPIGPVAGQIARDARLLCFDEFAVTDIADAMILSRLFTALFENGVVLVATSNVAPADLYRDGLNRPLFLPFIDVLKAHTDIVALDGAEDYRLTTIGRDNVYLSPLDPTVEARMDTIWLSLLDGAKEGVASLSVKGRTVKVPRAGNGAARFASDDLLKGALGAQDYLAIARRFHTVMLDRVPVMDQAERNEAKRFITLVDALYDCGRRLVMSAEAPAEQLYRGSSGTVAFEFDRAVSRLVEMRSDEYLARTSSHSGQSAN</sequence>
<dbReference type="EMBL" id="JALHBS010000105">
    <property type="protein sequence ID" value="MCP3056746.1"/>
    <property type="molecule type" value="Genomic_DNA"/>
</dbReference>
<keyword evidence="4" id="KW-1185">Reference proteome</keyword>
<dbReference type="InterPro" id="IPR027417">
    <property type="entry name" value="P-loop_NTPase"/>
</dbReference>
<dbReference type="AlphaFoldDB" id="A0A9X2H9K6"/>
<dbReference type="Gene3D" id="3.40.50.300">
    <property type="entry name" value="P-loop containing nucleotide triphosphate hydrolases"/>
    <property type="match status" value="1"/>
</dbReference>
<name>A0A9X2H9K6_9HYPH</name>
<keyword evidence="1" id="KW-0547">Nucleotide-binding</keyword>
<dbReference type="GO" id="GO:0051301">
    <property type="term" value="P:cell division"/>
    <property type="evidence" value="ECO:0007669"/>
    <property type="project" value="UniProtKB-KW"/>
</dbReference>
<reference evidence="3" key="1">
    <citation type="submission" date="2022-03" db="EMBL/GenBank/DDBJ databases">
        <title>Aurantimonas Liuensis sp. Nov., isolated from the hadal seawater of the Mariana Trench.</title>
        <authorList>
            <person name="Liu R."/>
        </authorList>
    </citation>
    <scope>NUCLEOTIDE SEQUENCE</scope>
    <source>
        <strain evidence="3">LRZ36</strain>
    </source>
</reference>
<dbReference type="GO" id="GO:0005737">
    <property type="term" value="C:cytoplasm"/>
    <property type="evidence" value="ECO:0007669"/>
    <property type="project" value="TreeGrafter"/>
</dbReference>
<dbReference type="GO" id="GO:0005524">
    <property type="term" value="F:ATP binding"/>
    <property type="evidence" value="ECO:0007669"/>
    <property type="project" value="UniProtKB-KW"/>
</dbReference>
<dbReference type="Proteomes" id="UP001155220">
    <property type="component" value="Unassembled WGS sequence"/>
</dbReference>
<dbReference type="Pfam" id="PF03969">
    <property type="entry name" value="AFG1_ATPase"/>
    <property type="match status" value="1"/>
</dbReference>
<gene>
    <name evidence="3" type="primary">zapE</name>
    <name evidence="3" type="ORF">MJ956_16565</name>
</gene>
<evidence type="ECO:0000313" key="4">
    <source>
        <dbReference type="Proteomes" id="UP001155220"/>
    </source>
</evidence>
<protein>
    <submittedName>
        <fullName evidence="3">Cell division protein ZapE</fullName>
    </submittedName>
</protein>
<dbReference type="SUPFAM" id="SSF52540">
    <property type="entry name" value="P-loop containing nucleoside triphosphate hydrolases"/>
    <property type="match status" value="1"/>
</dbReference>
<accession>A0A9X2H9K6</accession>
<dbReference type="NCBIfam" id="NF040713">
    <property type="entry name" value="ZapE"/>
    <property type="match status" value="1"/>
</dbReference>
<dbReference type="GO" id="GO:0016887">
    <property type="term" value="F:ATP hydrolysis activity"/>
    <property type="evidence" value="ECO:0007669"/>
    <property type="project" value="InterPro"/>
</dbReference>
<evidence type="ECO:0000256" key="2">
    <source>
        <dbReference type="ARBA" id="ARBA00022840"/>
    </source>
</evidence>
<dbReference type="InterPro" id="IPR005654">
    <property type="entry name" value="ATPase_AFG1-like"/>
</dbReference>
<dbReference type="PANTHER" id="PTHR12169:SF6">
    <property type="entry name" value="AFG1-LIKE ATPASE"/>
    <property type="match status" value="1"/>
</dbReference>
<keyword evidence="2" id="KW-0067">ATP-binding</keyword>
<keyword evidence="3" id="KW-0132">Cell division</keyword>
<comment type="caution">
    <text evidence="3">The sequence shown here is derived from an EMBL/GenBank/DDBJ whole genome shotgun (WGS) entry which is preliminary data.</text>
</comment>
<dbReference type="PANTHER" id="PTHR12169">
    <property type="entry name" value="ATPASE N2B"/>
    <property type="match status" value="1"/>
</dbReference>